<dbReference type="GO" id="GO:0003677">
    <property type="term" value="F:DNA binding"/>
    <property type="evidence" value="ECO:0007669"/>
    <property type="project" value="InterPro"/>
</dbReference>
<evidence type="ECO:0000256" key="2">
    <source>
        <dbReference type="SAM" id="Phobius"/>
    </source>
</evidence>
<feature type="domain" description="Helix-hairpin-helix DNA-binding motif class 1" evidence="3">
    <location>
        <begin position="197"/>
        <end position="216"/>
    </location>
</feature>
<dbReference type="EMBL" id="VUNE01000005">
    <property type="protein sequence ID" value="MST63168.1"/>
    <property type="molecule type" value="Genomic_DNA"/>
</dbReference>
<dbReference type="Pfam" id="PF12836">
    <property type="entry name" value="HHH_3"/>
    <property type="match status" value="1"/>
</dbReference>
<evidence type="ECO:0000256" key="1">
    <source>
        <dbReference type="SAM" id="MobiDB-lite"/>
    </source>
</evidence>
<evidence type="ECO:0000313" key="5">
    <source>
        <dbReference type="Proteomes" id="UP000440713"/>
    </source>
</evidence>
<keyword evidence="5" id="KW-1185">Reference proteome</keyword>
<gene>
    <name evidence="4" type="ORF">FYJ71_09495</name>
</gene>
<dbReference type="Proteomes" id="UP000440713">
    <property type="component" value="Unassembled WGS sequence"/>
</dbReference>
<dbReference type="NCBIfam" id="TIGR00426">
    <property type="entry name" value="competence protein ComEA helix-hairpin-helix repeat region"/>
    <property type="match status" value="1"/>
</dbReference>
<accession>A0A6N7X2F1</accession>
<dbReference type="InterPro" id="IPR019554">
    <property type="entry name" value="Soluble_ligand-bd"/>
</dbReference>
<dbReference type="RefSeq" id="WP_154538637.1">
    <property type="nucleotide sequence ID" value="NZ_VUNE01000005.1"/>
</dbReference>
<dbReference type="Gene3D" id="3.10.560.10">
    <property type="entry name" value="Outer membrane lipoprotein wza domain like"/>
    <property type="match status" value="1"/>
</dbReference>
<dbReference type="InterPro" id="IPR004509">
    <property type="entry name" value="Competence_ComEA_HhH"/>
</dbReference>
<proteinExistence type="predicted"/>
<dbReference type="SMART" id="SM00278">
    <property type="entry name" value="HhH1"/>
    <property type="match status" value="2"/>
</dbReference>
<sequence length="250" mass="27374">MERYKKMIKDKIVEIGVKKVVLTGLILAIVMIRIVFPQLNSTFGKRYLIEGNGVNSSSEGRDEALRIENQSDNSQNNIVKEEDSSGALDKNITVYITGAISSPGVITLKTGSRLDDAVKKLGGLSKDADYNRINLAMILEDGQHYIIPIVGQQENNHQVAVSEITGGTNESNSVGSSQKNNDTANNSKININIASKDELEKIPGVGPATSQKIIDYREKSGKFEKIEDIKKVSGIGDKKFENMKEYIGVN</sequence>
<keyword evidence="2" id="KW-0812">Transmembrane</keyword>
<feature type="region of interest" description="Disordered" evidence="1">
    <location>
        <begin position="166"/>
        <end position="185"/>
    </location>
</feature>
<dbReference type="GO" id="GO:0006281">
    <property type="term" value="P:DNA repair"/>
    <property type="evidence" value="ECO:0007669"/>
    <property type="project" value="InterPro"/>
</dbReference>
<name>A0A6N7X2F1_9FIRM</name>
<feature type="domain" description="Helix-hairpin-helix DNA-binding motif class 1" evidence="3">
    <location>
        <begin position="227"/>
        <end position="246"/>
    </location>
</feature>
<dbReference type="PANTHER" id="PTHR21180:SF32">
    <property type="entry name" value="ENDONUCLEASE_EXONUCLEASE_PHOSPHATASE FAMILY DOMAIN-CONTAINING PROTEIN 1"/>
    <property type="match status" value="1"/>
</dbReference>
<keyword evidence="2" id="KW-0472">Membrane</keyword>
<dbReference type="InterPro" id="IPR010994">
    <property type="entry name" value="RuvA_2-like"/>
</dbReference>
<reference evidence="4 5" key="1">
    <citation type="submission" date="2019-08" db="EMBL/GenBank/DDBJ databases">
        <title>In-depth cultivation of the pig gut microbiome towards novel bacterial diversity and tailored functional studies.</title>
        <authorList>
            <person name="Wylensek D."/>
            <person name="Hitch T.C.A."/>
            <person name="Clavel T."/>
        </authorList>
    </citation>
    <scope>NUCLEOTIDE SEQUENCE [LARGE SCALE GENOMIC DNA]</scope>
    <source>
        <strain evidence="4 5">WCA-SAB-591-4A-A</strain>
    </source>
</reference>
<dbReference type="GO" id="GO:0015628">
    <property type="term" value="P:protein secretion by the type II secretion system"/>
    <property type="evidence" value="ECO:0007669"/>
    <property type="project" value="TreeGrafter"/>
</dbReference>
<evidence type="ECO:0000259" key="3">
    <source>
        <dbReference type="SMART" id="SM00278"/>
    </source>
</evidence>
<dbReference type="AlphaFoldDB" id="A0A6N7X2F1"/>
<dbReference type="GO" id="GO:0015627">
    <property type="term" value="C:type II protein secretion system complex"/>
    <property type="evidence" value="ECO:0007669"/>
    <property type="project" value="TreeGrafter"/>
</dbReference>
<keyword evidence="2" id="KW-1133">Transmembrane helix</keyword>
<dbReference type="InterPro" id="IPR051675">
    <property type="entry name" value="Endo/Exo/Phosphatase_dom_1"/>
</dbReference>
<organism evidence="4 5">
    <name type="scientific">Peptostreptococcus porci</name>
    <dbReference type="NCBI Taxonomy" id="2652282"/>
    <lineage>
        <taxon>Bacteria</taxon>
        <taxon>Bacillati</taxon>
        <taxon>Bacillota</taxon>
        <taxon>Clostridia</taxon>
        <taxon>Peptostreptococcales</taxon>
        <taxon>Peptostreptococcaceae</taxon>
        <taxon>Peptostreptococcus</taxon>
    </lineage>
</organism>
<dbReference type="InterPro" id="IPR003583">
    <property type="entry name" value="Hlx-hairpin-Hlx_DNA-bd_motif"/>
</dbReference>
<comment type="caution">
    <text evidence="4">The sequence shown here is derived from an EMBL/GenBank/DDBJ whole genome shotgun (WGS) entry which is preliminary data.</text>
</comment>
<evidence type="ECO:0000313" key="4">
    <source>
        <dbReference type="EMBL" id="MST63168.1"/>
    </source>
</evidence>
<dbReference type="PANTHER" id="PTHR21180">
    <property type="entry name" value="ENDONUCLEASE/EXONUCLEASE/PHOSPHATASE FAMILY DOMAIN-CONTAINING PROTEIN 1"/>
    <property type="match status" value="1"/>
</dbReference>
<dbReference type="Gene3D" id="1.10.150.310">
    <property type="entry name" value="Tex RuvX-like domain-like"/>
    <property type="match status" value="1"/>
</dbReference>
<feature type="transmembrane region" description="Helical" evidence="2">
    <location>
        <begin position="20"/>
        <end position="36"/>
    </location>
</feature>
<feature type="compositionally biased region" description="Polar residues" evidence="1">
    <location>
        <begin position="166"/>
        <end position="183"/>
    </location>
</feature>
<dbReference type="SUPFAM" id="SSF47781">
    <property type="entry name" value="RuvA domain 2-like"/>
    <property type="match status" value="1"/>
</dbReference>
<dbReference type="Pfam" id="PF10531">
    <property type="entry name" value="SLBB"/>
    <property type="match status" value="1"/>
</dbReference>
<protein>
    <submittedName>
        <fullName evidence="4">Competence protein ComEA</fullName>
    </submittedName>
</protein>